<accession>A0A087A247</accession>
<keyword evidence="2" id="KW-0812">Transmembrane</keyword>
<feature type="region of interest" description="Disordered" evidence="1">
    <location>
        <begin position="1"/>
        <end position="37"/>
    </location>
</feature>
<proteinExistence type="predicted"/>
<dbReference type="OrthoDB" id="3232424at2"/>
<dbReference type="Proteomes" id="UP000029072">
    <property type="component" value="Unassembled WGS sequence"/>
</dbReference>
<reference evidence="3 4" key="1">
    <citation type="submission" date="2014-03" db="EMBL/GenBank/DDBJ databases">
        <title>Genomics of Bifidobacteria.</title>
        <authorList>
            <person name="Ventura M."/>
            <person name="Milani C."/>
            <person name="Lugli G.A."/>
        </authorList>
    </citation>
    <scope>NUCLEOTIDE SEQUENCE [LARGE SCALE GENOMIC DNA]</scope>
    <source>
        <strain evidence="3 4">DSM 23973</strain>
    </source>
</reference>
<organism evidence="3 4">
    <name type="scientific">Bifidobacterium callitrichos DSM 23973</name>
    <dbReference type="NCBI Taxonomy" id="1437609"/>
    <lineage>
        <taxon>Bacteria</taxon>
        <taxon>Bacillati</taxon>
        <taxon>Actinomycetota</taxon>
        <taxon>Actinomycetes</taxon>
        <taxon>Bifidobacteriales</taxon>
        <taxon>Bifidobacteriaceae</taxon>
        <taxon>Bifidobacterium</taxon>
    </lineage>
</organism>
<dbReference type="AlphaFoldDB" id="A0A087A247"/>
<dbReference type="RefSeq" id="WP_043163846.1">
    <property type="nucleotide sequence ID" value="NZ_JDUV01000001.1"/>
</dbReference>
<feature type="transmembrane region" description="Helical" evidence="2">
    <location>
        <begin position="161"/>
        <end position="179"/>
    </location>
</feature>
<protein>
    <recommendedName>
        <fullName evidence="5">Membrane associated protein</fullName>
    </recommendedName>
</protein>
<gene>
    <name evidence="3" type="ORF">BCAL_1526</name>
</gene>
<evidence type="ECO:0000256" key="2">
    <source>
        <dbReference type="SAM" id="Phobius"/>
    </source>
</evidence>
<dbReference type="eggNOG" id="ENOG5031E4N">
    <property type="taxonomic scope" value="Bacteria"/>
</dbReference>
<evidence type="ECO:0008006" key="5">
    <source>
        <dbReference type="Google" id="ProtNLM"/>
    </source>
</evidence>
<evidence type="ECO:0000313" key="4">
    <source>
        <dbReference type="Proteomes" id="UP000029072"/>
    </source>
</evidence>
<name>A0A087A247_9BIFI</name>
<feature type="transmembrane region" description="Helical" evidence="2">
    <location>
        <begin position="136"/>
        <end position="155"/>
    </location>
</feature>
<comment type="caution">
    <text evidence="3">The sequence shown here is derived from an EMBL/GenBank/DDBJ whole genome shotgun (WGS) entry which is preliminary data.</text>
</comment>
<sequence length="198" mass="21059">MTDLNNTNADDERTNPAPDGDAACGKAKDPATKPADLGNLDEAWAAFEAEHKDDLAAVASSRNAKRFQKHAERQEKEQLLHVRDLAPDSFSRTGSTHGPRDFTGSSWLDADDVMDAEGDDFVPPNPSIGPVKGTKLVFWILLVAGVAGVIGSVFVPALTGILGTVFGLCVLIGGAGLIVQHKGHKETREDEFDDGARV</sequence>
<keyword evidence="2" id="KW-0472">Membrane</keyword>
<evidence type="ECO:0000256" key="1">
    <source>
        <dbReference type="SAM" id="MobiDB-lite"/>
    </source>
</evidence>
<keyword evidence="2" id="KW-1133">Transmembrane helix</keyword>
<dbReference type="EMBL" id="JGYS01000015">
    <property type="protein sequence ID" value="KFI52847.1"/>
    <property type="molecule type" value="Genomic_DNA"/>
</dbReference>
<evidence type="ECO:0000313" key="3">
    <source>
        <dbReference type="EMBL" id="KFI52847.1"/>
    </source>
</evidence>